<dbReference type="GeneID" id="115929113"/>
<comment type="similarity">
    <text evidence="1">Belongs to the sulfotransferase 1 family.</text>
</comment>
<dbReference type="InParanoid" id="A0A7M7PKT6"/>
<dbReference type="PANTHER" id="PTHR11783">
    <property type="entry name" value="SULFOTRANSFERASE SULT"/>
    <property type="match status" value="1"/>
</dbReference>
<reference evidence="5" key="1">
    <citation type="submission" date="2015-02" db="EMBL/GenBank/DDBJ databases">
        <title>Genome sequencing for Strongylocentrotus purpuratus.</title>
        <authorList>
            <person name="Murali S."/>
            <person name="Liu Y."/>
            <person name="Vee V."/>
            <person name="English A."/>
            <person name="Wang M."/>
            <person name="Skinner E."/>
            <person name="Han Y."/>
            <person name="Muzny D.M."/>
            <person name="Worley K.C."/>
            <person name="Gibbs R.A."/>
        </authorList>
    </citation>
    <scope>NUCLEOTIDE SEQUENCE</scope>
</reference>
<organism evidence="4 5">
    <name type="scientific">Strongylocentrotus purpuratus</name>
    <name type="common">Purple sea urchin</name>
    <dbReference type="NCBI Taxonomy" id="7668"/>
    <lineage>
        <taxon>Eukaryota</taxon>
        <taxon>Metazoa</taxon>
        <taxon>Echinodermata</taxon>
        <taxon>Eleutherozoa</taxon>
        <taxon>Echinozoa</taxon>
        <taxon>Echinoidea</taxon>
        <taxon>Euechinoidea</taxon>
        <taxon>Echinacea</taxon>
        <taxon>Camarodonta</taxon>
        <taxon>Echinidea</taxon>
        <taxon>Strongylocentrotidae</taxon>
        <taxon>Strongylocentrotus</taxon>
    </lineage>
</organism>
<dbReference type="KEGG" id="spu:115929113"/>
<dbReference type="InterPro" id="IPR027417">
    <property type="entry name" value="P-loop_NTPase"/>
</dbReference>
<dbReference type="RefSeq" id="XP_030853180.1">
    <property type="nucleotide sequence ID" value="XM_030997320.1"/>
</dbReference>
<evidence type="ECO:0000259" key="3">
    <source>
        <dbReference type="Pfam" id="PF00685"/>
    </source>
</evidence>
<proteinExistence type="inferred from homology"/>
<dbReference type="InterPro" id="IPR000863">
    <property type="entry name" value="Sulfotransferase_dom"/>
</dbReference>
<keyword evidence="5" id="KW-1185">Reference proteome</keyword>
<protein>
    <recommendedName>
        <fullName evidence="3">Sulfotransferase domain-containing protein</fullName>
    </recommendedName>
</protein>
<dbReference type="GO" id="GO:0005737">
    <property type="term" value="C:cytoplasm"/>
    <property type="evidence" value="ECO:0000318"/>
    <property type="project" value="GO_Central"/>
</dbReference>
<dbReference type="SUPFAM" id="SSF52540">
    <property type="entry name" value="P-loop containing nucleoside triphosphate hydrolases"/>
    <property type="match status" value="1"/>
</dbReference>
<dbReference type="OrthoDB" id="205623at2759"/>
<dbReference type="Pfam" id="PF00685">
    <property type="entry name" value="Sulfotransfer_1"/>
    <property type="match status" value="1"/>
</dbReference>
<sequence>MANIHLDEKPYIMAPHEYKGIQYPGVVLPSSIDAMETFEVRPDDVFVVTFPKSGTHWLMEITGLVLTDGYPENINRSTWGCIEMINIHAIQLPKTRAEELANPVKMTPMLDEIVKAPSPRLMRSHLQLKNLPPNLHKLAKIIYVARNPKDVINSYFNFLGDTRAFHNKPFDKVLEDFMEEGEVMNVIVTMMVFNNMPMIIHN</sequence>
<keyword evidence="2" id="KW-0808">Transferase</keyword>
<dbReference type="AlphaFoldDB" id="A0A7M7PKT6"/>
<accession>A0A7M7PKT6</accession>
<dbReference type="GO" id="GO:0008146">
    <property type="term" value="F:sulfotransferase activity"/>
    <property type="evidence" value="ECO:0000318"/>
    <property type="project" value="GO_Central"/>
</dbReference>
<evidence type="ECO:0000256" key="1">
    <source>
        <dbReference type="ARBA" id="ARBA00005771"/>
    </source>
</evidence>
<evidence type="ECO:0000313" key="5">
    <source>
        <dbReference type="Proteomes" id="UP000007110"/>
    </source>
</evidence>
<dbReference type="Gene3D" id="3.40.50.300">
    <property type="entry name" value="P-loop containing nucleotide triphosphate hydrolases"/>
    <property type="match status" value="1"/>
</dbReference>
<dbReference type="Proteomes" id="UP000007110">
    <property type="component" value="Unassembled WGS sequence"/>
</dbReference>
<evidence type="ECO:0000313" key="4">
    <source>
        <dbReference type="EnsemblMetazoa" id="XP_030853180"/>
    </source>
</evidence>
<reference evidence="4" key="2">
    <citation type="submission" date="2021-01" db="UniProtKB">
        <authorList>
            <consortium name="EnsemblMetazoa"/>
        </authorList>
    </citation>
    <scope>IDENTIFICATION</scope>
</reference>
<name>A0A7M7PKT6_STRPU</name>
<feature type="domain" description="Sulfotransferase" evidence="3">
    <location>
        <begin position="42"/>
        <end position="180"/>
    </location>
</feature>
<dbReference type="GO" id="GO:0051923">
    <property type="term" value="P:sulfation"/>
    <property type="evidence" value="ECO:0000318"/>
    <property type="project" value="GO_Central"/>
</dbReference>
<evidence type="ECO:0000256" key="2">
    <source>
        <dbReference type="ARBA" id="ARBA00022679"/>
    </source>
</evidence>
<dbReference type="EnsemblMetazoa" id="XM_030997320">
    <property type="protein sequence ID" value="XP_030853180"/>
    <property type="gene ID" value="LOC115929113"/>
</dbReference>